<dbReference type="Pfam" id="PF00849">
    <property type="entry name" value="PseudoU_synth_2"/>
    <property type="match status" value="1"/>
</dbReference>
<dbReference type="SUPFAM" id="SSF55174">
    <property type="entry name" value="Alpha-L RNA-binding motif"/>
    <property type="match status" value="1"/>
</dbReference>
<dbReference type="EC" id="5.4.99.-" evidence="5"/>
<dbReference type="AlphaFoldDB" id="A0A8J3ACA8"/>
<dbReference type="InterPro" id="IPR018496">
    <property type="entry name" value="PsdUridine_synth_RsuA/RluB_CS"/>
</dbReference>
<dbReference type="FunFam" id="3.10.290.10:FF:000003">
    <property type="entry name" value="Pseudouridine synthase"/>
    <property type="match status" value="1"/>
</dbReference>
<feature type="region of interest" description="Disordered" evidence="6">
    <location>
        <begin position="240"/>
        <end position="277"/>
    </location>
</feature>
<keyword evidence="3 5" id="KW-0413">Isomerase</keyword>
<dbReference type="CDD" id="cd00165">
    <property type="entry name" value="S4"/>
    <property type="match status" value="1"/>
</dbReference>
<dbReference type="PROSITE" id="PS50889">
    <property type="entry name" value="S4"/>
    <property type="match status" value="1"/>
</dbReference>
<gene>
    <name evidence="8" type="ORF">GCM10011354_11380</name>
</gene>
<name>A0A8J3ACA8_9ACTN</name>
<dbReference type="PANTHER" id="PTHR47683:SF2">
    <property type="entry name" value="RNA-BINDING S4 DOMAIN-CONTAINING PROTEIN"/>
    <property type="match status" value="1"/>
</dbReference>
<dbReference type="SUPFAM" id="SSF55120">
    <property type="entry name" value="Pseudouridine synthase"/>
    <property type="match status" value="1"/>
</dbReference>
<dbReference type="OrthoDB" id="9807213at2"/>
<comment type="catalytic activity">
    <reaction evidence="1">
        <text>a uridine in RNA = a pseudouridine in RNA</text>
        <dbReference type="Rhea" id="RHEA:48348"/>
        <dbReference type="Rhea" id="RHEA-COMP:12068"/>
        <dbReference type="Rhea" id="RHEA-COMP:12069"/>
        <dbReference type="ChEBI" id="CHEBI:65314"/>
        <dbReference type="ChEBI" id="CHEBI:65315"/>
    </reaction>
</comment>
<dbReference type="Gene3D" id="3.30.70.580">
    <property type="entry name" value="Pseudouridine synthase I, catalytic domain, N-terminal subdomain"/>
    <property type="match status" value="1"/>
</dbReference>
<dbReference type="InterPro" id="IPR020094">
    <property type="entry name" value="TruA/RsuA/RluB/E/F_N"/>
</dbReference>
<comment type="similarity">
    <text evidence="2 5">Belongs to the pseudouridine synthase RsuA family.</text>
</comment>
<feature type="compositionally biased region" description="Basic and acidic residues" evidence="6">
    <location>
        <begin position="250"/>
        <end position="263"/>
    </location>
</feature>
<dbReference type="Gene3D" id="3.30.70.1560">
    <property type="entry name" value="Alpha-L RNA-binding motif"/>
    <property type="match status" value="1"/>
</dbReference>
<dbReference type="GO" id="GO:0003723">
    <property type="term" value="F:RNA binding"/>
    <property type="evidence" value="ECO:0007669"/>
    <property type="project" value="UniProtKB-KW"/>
</dbReference>
<sequence length="277" mass="30495">MTEQRVQKVLAAAGIASRRACEELIATGRVRVNGEVVELGAKCDPTADVVEVDGERINTDPDKLYVLLNKPRGVVTTADDPQGRPTVVDLVNLPQRLYPVGRLDQDTEGLLLLTNDGELTHQLLHPSFEVPRTYVALVPGPVRKRALAQLRDGVELDDGVARARSVRVLEEEHGRALIELVMTEGRKREVRRMFAALGLTVERLARVAYAGVELGELRQGKWRFLTQAEVGRLHAAVAEGSRPAPGGQRWETRRTTRGERDARAANAARATRRGGSR</sequence>
<dbReference type="InterPro" id="IPR050343">
    <property type="entry name" value="RsuA_PseudoU_synthase"/>
</dbReference>
<dbReference type="InterPro" id="IPR002942">
    <property type="entry name" value="S4_RNA-bd"/>
</dbReference>
<dbReference type="InterPro" id="IPR000748">
    <property type="entry name" value="PsdUridine_synth_RsuA/RluB/E/F"/>
</dbReference>
<evidence type="ECO:0000256" key="6">
    <source>
        <dbReference type="SAM" id="MobiDB-lite"/>
    </source>
</evidence>
<dbReference type="InterPro" id="IPR020103">
    <property type="entry name" value="PsdUridine_synth_cat_dom_sf"/>
</dbReference>
<dbReference type="PANTHER" id="PTHR47683">
    <property type="entry name" value="PSEUDOURIDINE SYNTHASE FAMILY PROTEIN-RELATED"/>
    <property type="match status" value="1"/>
</dbReference>
<evidence type="ECO:0000256" key="3">
    <source>
        <dbReference type="ARBA" id="ARBA00023235"/>
    </source>
</evidence>
<feature type="domain" description="RNA-binding S4" evidence="7">
    <location>
        <begin position="4"/>
        <end position="72"/>
    </location>
</feature>
<comment type="caution">
    <text evidence="8">The sequence shown here is derived from an EMBL/GenBank/DDBJ whole genome shotgun (WGS) entry which is preliminary data.</text>
</comment>
<evidence type="ECO:0000256" key="2">
    <source>
        <dbReference type="ARBA" id="ARBA00008348"/>
    </source>
</evidence>
<evidence type="ECO:0000313" key="8">
    <source>
        <dbReference type="EMBL" id="GGI04895.1"/>
    </source>
</evidence>
<dbReference type="Pfam" id="PF01479">
    <property type="entry name" value="S4"/>
    <property type="match status" value="1"/>
</dbReference>
<dbReference type="EMBL" id="BMHA01000003">
    <property type="protein sequence ID" value="GGI04895.1"/>
    <property type="molecule type" value="Genomic_DNA"/>
</dbReference>
<dbReference type="PROSITE" id="PS01149">
    <property type="entry name" value="PSI_RSU"/>
    <property type="match status" value="1"/>
</dbReference>
<evidence type="ECO:0000313" key="9">
    <source>
        <dbReference type="Proteomes" id="UP000650511"/>
    </source>
</evidence>
<dbReference type="InterPro" id="IPR006145">
    <property type="entry name" value="PsdUridine_synth_RsuA/RluA"/>
</dbReference>
<proteinExistence type="inferred from homology"/>
<evidence type="ECO:0000256" key="1">
    <source>
        <dbReference type="ARBA" id="ARBA00000073"/>
    </source>
</evidence>
<keyword evidence="4" id="KW-0694">RNA-binding</keyword>
<dbReference type="Gene3D" id="3.10.290.10">
    <property type="entry name" value="RNA-binding S4 domain"/>
    <property type="match status" value="1"/>
</dbReference>
<evidence type="ECO:0000259" key="7">
    <source>
        <dbReference type="SMART" id="SM00363"/>
    </source>
</evidence>
<dbReference type="SMART" id="SM00363">
    <property type="entry name" value="S4"/>
    <property type="match status" value="1"/>
</dbReference>
<dbReference type="CDD" id="cd02870">
    <property type="entry name" value="PseudoU_synth_RsuA_like"/>
    <property type="match status" value="1"/>
</dbReference>
<keyword evidence="9" id="KW-1185">Reference proteome</keyword>
<dbReference type="Proteomes" id="UP000650511">
    <property type="component" value="Unassembled WGS sequence"/>
</dbReference>
<dbReference type="RefSeq" id="WP_130649827.1">
    <property type="nucleotide sequence ID" value="NZ_BMHA01000003.1"/>
</dbReference>
<dbReference type="InterPro" id="IPR042092">
    <property type="entry name" value="PsdUridine_s_RsuA/RluB/E/F_cat"/>
</dbReference>
<reference evidence="8" key="2">
    <citation type="submission" date="2020-09" db="EMBL/GenBank/DDBJ databases">
        <authorList>
            <person name="Sun Q."/>
            <person name="Zhou Y."/>
        </authorList>
    </citation>
    <scope>NUCLEOTIDE SEQUENCE</scope>
    <source>
        <strain evidence="8">CGMCC 1.14988</strain>
    </source>
</reference>
<reference evidence="8" key="1">
    <citation type="journal article" date="2014" name="Int. J. Syst. Evol. Microbiol.">
        <title>Complete genome sequence of Corynebacterium casei LMG S-19264T (=DSM 44701T), isolated from a smear-ripened cheese.</title>
        <authorList>
            <consortium name="US DOE Joint Genome Institute (JGI-PGF)"/>
            <person name="Walter F."/>
            <person name="Albersmeier A."/>
            <person name="Kalinowski J."/>
            <person name="Ruckert C."/>
        </authorList>
    </citation>
    <scope>NUCLEOTIDE SEQUENCE</scope>
    <source>
        <strain evidence="8">CGMCC 1.14988</strain>
    </source>
</reference>
<dbReference type="InterPro" id="IPR036986">
    <property type="entry name" value="S4_RNA-bd_sf"/>
</dbReference>
<accession>A0A8J3ACA8</accession>
<dbReference type="GO" id="GO:0120159">
    <property type="term" value="F:rRNA pseudouridine synthase activity"/>
    <property type="evidence" value="ECO:0007669"/>
    <property type="project" value="UniProtKB-ARBA"/>
</dbReference>
<evidence type="ECO:0000256" key="4">
    <source>
        <dbReference type="PROSITE-ProRule" id="PRU00182"/>
    </source>
</evidence>
<dbReference type="NCBIfam" id="TIGR00093">
    <property type="entry name" value="pseudouridine synthase"/>
    <property type="match status" value="1"/>
</dbReference>
<protein>
    <recommendedName>
        <fullName evidence="5">Pseudouridine synthase</fullName>
        <ecNumber evidence="5">5.4.99.-</ecNumber>
    </recommendedName>
</protein>
<dbReference type="GO" id="GO:0000455">
    <property type="term" value="P:enzyme-directed rRNA pseudouridine synthesis"/>
    <property type="evidence" value="ECO:0007669"/>
    <property type="project" value="UniProtKB-ARBA"/>
</dbReference>
<evidence type="ECO:0000256" key="5">
    <source>
        <dbReference type="RuleBase" id="RU003887"/>
    </source>
</evidence>
<organism evidence="8 9">
    <name type="scientific">Egicoccus halophilus</name>
    <dbReference type="NCBI Taxonomy" id="1670830"/>
    <lineage>
        <taxon>Bacteria</taxon>
        <taxon>Bacillati</taxon>
        <taxon>Actinomycetota</taxon>
        <taxon>Nitriliruptoria</taxon>
        <taxon>Egicoccales</taxon>
        <taxon>Egicoccaceae</taxon>
        <taxon>Egicoccus</taxon>
    </lineage>
</organism>